<dbReference type="OrthoDB" id="2187867at2"/>
<dbReference type="SMART" id="SM00530">
    <property type="entry name" value="HTH_XRE"/>
    <property type="match status" value="1"/>
</dbReference>
<dbReference type="EMBL" id="MIJY01000045">
    <property type="protein sequence ID" value="OEG09255.1"/>
    <property type="molecule type" value="Genomic_DNA"/>
</dbReference>
<dbReference type="InterPro" id="IPR050807">
    <property type="entry name" value="TransReg_Diox_bact_type"/>
</dbReference>
<dbReference type="GO" id="GO:0003700">
    <property type="term" value="F:DNA-binding transcription factor activity"/>
    <property type="evidence" value="ECO:0007669"/>
    <property type="project" value="TreeGrafter"/>
</dbReference>
<protein>
    <submittedName>
        <fullName evidence="3">Transcriptional regulator</fullName>
    </submittedName>
</protein>
<dbReference type="Pfam" id="PF12844">
    <property type="entry name" value="HTH_19"/>
    <property type="match status" value="1"/>
</dbReference>
<evidence type="ECO:0000313" key="3">
    <source>
        <dbReference type="EMBL" id="OEG09255.1"/>
    </source>
</evidence>
<reference evidence="4" key="1">
    <citation type="submission" date="2016-09" db="EMBL/GenBank/DDBJ databases">
        <authorList>
            <person name="Gulvik C.A."/>
        </authorList>
    </citation>
    <scope>NUCLEOTIDE SEQUENCE [LARGE SCALE GENOMIC DNA]</scope>
    <source>
        <strain evidence="4">LMG 8895</strain>
    </source>
</reference>
<dbReference type="Proteomes" id="UP000095094">
    <property type="component" value="Unassembled WGS sequence"/>
</dbReference>
<comment type="caution">
    <text evidence="3">The sequence shown here is derived from an EMBL/GenBank/DDBJ whole genome shotgun (WGS) entry which is preliminary data.</text>
</comment>
<dbReference type="GO" id="GO:0005829">
    <property type="term" value="C:cytosol"/>
    <property type="evidence" value="ECO:0007669"/>
    <property type="project" value="TreeGrafter"/>
</dbReference>
<accession>A0A1E5G9H7</accession>
<sequence length="105" mass="12208">MNNFETFLSERLHKFRTKKNVSAREMSIAIGQNENYINSIENKRSMPSIQMLYAICEYLEISISDFLYEPKNHSQLVSAINNNLVDLDDETLEHILAILKSLNNK</sequence>
<dbReference type="PANTHER" id="PTHR46797:SF1">
    <property type="entry name" value="METHYLPHOSPHONATE SYNTHASE"/>
    <property type="match status" value="1"/>
</dbReference>
<evidence type="ECO:0000259" key="2">
    <source>
        <dbReference type="PROSITE" id="PS50943"/>
    </source>
</evidence>
<dbReference type="InterPro" id="IPR001387">
    <property type="entry name" value="Cro/C1-type_HTH"/>
</dbReference>
<dbReference type="PROSITE" id="PS50943">
    <property type="entry name" value="HTH_CROC1"/>
    <property type="match status" value="1"/>
</dbReference>
<gene>
    <name evidence="3" type="ORF">BCR25_11870</name>
</gene>
<dbReference type="SUPFAM" id="SSF47413">
    <property type="entry name" value="lambda repressor-like DNA-binding domains"/>
    <property type="match status" value="1"/>
</dbReference>
<evidence type="ECO:0000256" key="1">
    <source>
        <dbReference type="ARBA" id="ARBA00023125"/>
    </source>
</evidence>
<keyword evidence="1" id="KW-0238">DNA-binding</keyword>
<dbReference type="GO" id="GO:0003677">
    <property type="term" value="F:DNA binding"/>
    <property type="evidence" value="ECO:0007669"/>
    <property type="project" value="UniProtKB-KW"/>
</dbReference>
<proteinExistence type="predicted"/>
<dbReference type="AlphaFoldDB" id="A0A1E5G9H7"/>
<dbReference type="InterPro" id="IPR010982">
    <property type="entry name" value="Lambda_DNA-bd_dom_sf"/>
</dbReference>
<dbReference type="RefSeq" id="WP_069664944.1">
    <property type="nucleotide sequence ID" value="NZ_JBHUJJ010000001.1"/>
</dbReference>
<name>A0A1E5G9H7_9ENTE</name>
<feature type="domain" description="HTH cro/C1-type" evidence="2">
    <location>
        <begin position="12"/>
        <end position="66"/>
    </location>
</feature>
<dbReference type="PANTHER" id="PTHR46797">
    <property type="entry name" value="HTH-TYPE TRANSCRIPTIONAL REGULATOR"/>
    <property type="match status" value="1"/>
</dbReference>
<dbReference type="Gene3D" id="1.10.260.40">
    <property type="entry name" value="lambda repressor-like DNA-binding domains"/>
    <property type="match status" value="1"/>
</dbReference>
<dbReference type="CDD" id="cd00093">
    <property type="entry name" value="HTH_XRE"/>
    <property type="match status" value="1"/>
</dbReference>
<keyword evidence="4" id="KW-1185">Reference proteome</keyword>
<evidence type="ECO:0000313" key="4">
    <source>
        <dbReference type="Proteomes" id="UP000095094"/>
    </source>
</evidence>
<organism evidence="3 4">
    <name type="scientific">Enterococcus termitis</name>
    <dbReference type="NCBI Taxonomy" id="332950"/>
    <lineage>
        <taxon>Bacteria</taxon>
        <taxon>Bacillati</taxon>
        <taxon>Bacillota</taxon>
        <taxon>Bacilli</taxon>
        <taxon>Lactobacillales</taxon>
        <taxon>Enterococcaceae</taxon>
        <taxon>Enterococcus</taxon>
    </lineage>
</organism>